<dbReference type="PANTHER" id="PTHR19868">
    <property type="entry name" value="RECEPTOR FOR ACTIVATED PROTEIN KINASE C RACK1"/>
    <property type="match status" value="1"/>
</dbReference>
<sequence>MTEQLKLRGTLKGHGGWVTQIATTAADPDTILSASRDKTVIVWRLKRDDTNYGVAKKALRGHNHFVSDVVISSDGQFALSGSWDGTLRLWELETGATTRRFVGHSKDVLSVAFSTDNRQIVSGSRDRTIKLWNTLGICKYTIQDECHTDWVSCVRFSPNAQNPAIVSCGWDNVVKVWNLTNCKLKTNHFGHSGYLNCTTVSPDGSLCASGGKDGKAMLWDLNEGKHLYTLLASDPINALAFSPNRYWLCAATGPNVKIWDLESKSLVDEIHPEFIGNTSGNTQCTCLAWSADGQTLFAGYTDNLIRVYDVEGL</sequence>
<dbReference type="PROSITE" id="PS00678">
    <property type="entry name" value="WD_REPEATS_1"/>
    <property type="match status" value="3"/>
</dbReference>
<dbReference type="PROSITE" id="PS50294">
    <property type="entry name" value="WD_REPEATS_REGION"/>
    <property type="match status" value="5"/>
</dbReference>
<feature type="repeat" description="WD" evidence="7">
    <location>
        <begin position="144"/>
        <end position="187"/>
    </location>
</feature>
<evidence type="ECO:0000256" key="3">
    <source>
        <dbReference type="ARBA" id="ARBA00022737"/>
    </source>
</evidence>
<dbReference type="FunFam" id="2.130.10.10:FF:001252">
    <property type="entry name" value="Receptor of activated protein C kinase 1"/>
    <property type="match status" value="1"/>
</dbReference>
<dbReference type="PROSITE" id="PS50082">
    <property type="entry name" value="WD_REPEATS_2"/>
    <property type="match status" value="6"/>
</dbReference>
<evidence type="ECO:0000313" key="8">
    <source>
        <dbReference type="EnsemblMetazoa" id="Aqu2.1.43964_001"/>
    </source>
</evidence>
<dbReference type="InterPro" id="IPR036322">
    <property type="entry name" value="WD40_repeat_dom_sf"/>
</dbReference>
<evidence type="ECO:0000256" key="1">
    <source>
        <dbReference type="ARBA" id="ARBA00007253"/>
    </source>
</evidence>
<dbReference type="AlphaFoldDB" id="A0A1X7VVR2"/>
<evidence type="ECO:0000256" key="6">
    <source>
        <dbReference type="ARBA" id="ARBA00035297"/>
    </source>
</evidence>
<feature type="repeat" description="WD" evidence="7">
    <location>
        <begin position="188"/>
        <end position="229"/>
    </location>
</feature>
<dbReference type="SMART" id="SM00320">
    <property type="entry name" value="WD40"/>
    <property type="match status" value="7"/>
</dbReference>
<dbReference type="CDD" id="cd00200">
    <property type="entry name" value="WD40"/>
    <property type="match status" value="1"/>
</dbReference>
<reference evidence="8" key="2">
    <citation type="submission" date="2017-05" db="UniProtKB">
        <authorList>
            <consortium name="EnsemblMetazoa"/>
        </authorList>
    </citation>
    <scope>IDENTIFICATION</scope>
</reference>
<dbReference type="eggNOG" id="KOG0279">
    <property type="taxonomic scope" value="Eukaryota"/>
</dbReference>
<dbReference type="GO" id="GO:0005840">
    <property type="term" value="C:ribosome"/>
    <property type="evidence" value="ECO:0007669"/>
    <property type="project" value="UniProtKB-KW"/>
</dbReference>
<accession>A0A1X7VVR2</accession>
<dbReference type="KEGG" id="aqu:100641069"/>
<dbReference type="OrthoDB" id="7875889at2759"/>
<keyword evidence="4" id="KW-0689">Ribosomal protein</keyword>
<feature type="repeat" description="WD" evidence="7">
    <location>
        <begin position="101"/>
        <end position="133"/>
    </location>
</feature>
<protein>
    <recommendedName>
        <fullName evidence="6">Small ribosomal subunit protein RACK1</fullName>
    </recommendedName>
</protein>
<proteinExistence type="inferred from homology"/>
<keyword evidence="5" id="KW-0687">Ribonucleoprotein</keyword>
<dbReference type="EnsemblMetazoa" id="XM_003382441.3">
    <property type="protein sequence ID" value="XP_003382489.1"/>
    <property type="gene ID" value="LOC100641069"/>
</dbReference>
<dbReference type="InterPro" id="IPR015943">
    <property type="entry name" value="WD40/YVTN_repeat-like_dom_sf"/>
</dbReference>
<feature type="repeat" description="WD" evidence="7">
    <location>
        <begin position="277"/>
        <end position="313"/>
    </location>
</feature>
<dbReference type="InterPro" id="IPR019775">
    <property type="entry name" value="WD40_repeat_CS"/>
</dbReference>
<dbReference type="GO" id="GO:1990904">
    <property type="term" value="C:ribonucleoprotein complex"/>
    <property type="evidence" value="ECO:0007669"/>
    <property type="project" value="UniProtKB-KW"/>
</dbReference>
<dbReference type="InterPro" id="IPR045223">
    <property type="entry name" value="RACK1-like"/>
</dbReference>
<dbReference type="InParanoid" id="A0A1X7VVR2"/>
<dbReference type="GO" id="GO:0043022">
    <property type="term" value="F:ribosome binding"/>
    <property type="evidence" value="ECO:0007669"/>
    <property type="project" value="InterPro"/>
</dbReference>
<dbReference type="InterPro" id="IPR020472">
    <property type="entry name" value="WD40_PAC1"/>
</dbReference>
<reference evidence="9" key="1">
    <citation type="journal article" date="2010" name="Nature">
        <title>The Amphimedon queenslandica genome and the evolution of animal complexity.</title>
        <authorList>
            <person name="Srivastava M."/>
            <person name="Simakov O."/>
            <person name="Chapman J."/>
            <person name="Fahey B."/>
            <person name="Gauthier M.E."/>
            <person name="Mitros T."/>
            <person name="Richards G.S."/>
            <person name="Conaco C."/>
            <person name="Dacre M."/>
            <person name="Hellsten U."/>
            <person name="Larroux C."/>
            <person name="Putnam N.H."/>
            <person name="Stanke M."/>
            <person name="Adamska M."/>
            <person name="Darling A."/>
            <person name="Degnan S.M."/>
            <person name="Oakley T.H."/>
            <person name="Plachetzki D.C."/>
            <person name="Zhai Y."/>
            <person name="Adamski M."/>
            <person name="Calcino A."/>
            <person name="Cummins S.F."/>
            <person name="Goodstein D.M."/>
            <person name="Harris C."/>
            <person name="Jackson D.J."/>
            <person name="Leys S.P."/>
            <person name="Shu S."/>
            <person name="Woodcroft B.J."/>
            <person name="Vervoort M."/>
            <person name="Kosik K.S."/>
            <person name="Manning G."/>
            <person name="Degnan B.M."/>
            <person name="Rokhsar D.S."/>
        </authorList>
    </citation>
    <scope>NUCLEOTIDE SEQUENCE [LARGE SCALE GENOMIC DNA]</scope>
</reference>
<dbReference type="Proteomes" id="UP000007879">
    <property type="component" value="Unassembled WGS sequence"/>
</dbReference>
<dbReference type="FunCoup" id="A0A1X7VVR2">
    <property type="interactions" value="850"/>
</dbReference>
<evidence type="ECO:0000256" key="7">
    <source>
        <dbReference type="PROSITE-ProRule" id="PRU00221"/>
    </source>
</evidence>
<feature type="repeat" description="WD" evidence="7">
    <location>
        <begin position="59"/>
        <end position="100"/>
    </location>
</feature>
<dbReference type="InterPro" id="IPR001680">
    <property type="entry name" value="WD40_rpt"/>
</dbReference>
<evidence type="ECO:0000256" key="5">
    <source>
        <dbReference type="ARBA" id="ARBA00023274"/>
    </source>
</evidence>
<dbReference type="GO" id="GO:0045182">
    <property type="term" value="F:translation regulator activity"/>
    <property type="evidence" value="ECO:0007669"/>
    <property type="project" value="InterPro"/>
</dbReference>
<keyword evidence="9" id="KW-1185">Reference proteome</keyword>
<keyword evidence="3" id="KW-0677">Repeat</keyword>
<evidence type="ECO:0000256" key="4">
    <source>
        <dbReference type="ARBA" id="ARBA00022980"/>
    </source>
</evidence>
<dbReference type="PRINTS" id="PR00320">
    <property type="entry name" value="GPROTEINBRPT"/>
</dbReference>
<dbReference type="EnsemblMetazoa" id="Aqu2.1.43964_001">
    <property type="protein sequence ID" value="Aqu2.1.43964_001"/>
    <property type="gene ID" value="Aqu2.1.43964"/>
</dbReference>
<dbReference type="Pfam" id="PF00400">
    <property type="entry name" value="WD40"/>
    <property type="match status" value="7"/>
</dbReference>
<dbReference type="STRING" id="400682.A0A1X7VVR2"/>
<feature type="repeat" description="WD" evidence="7">
    <location>
        <begin position="11"/>
        <end position="53"/>
    </location>
</feature>
<evidence type="ECO:0000313" key="9">
    <source>
        <dbReference type="Proteomes" id="UP000007879"/>
    </source>
</evidence>
<dbReference type="Gene3D" id="2.130.10.10">
    <property type="entry name" value="YVTN repeat-like/Quinoprotein amine dehydrogenase"/>
    <property type="match status" value="1"/>
</dbReference>
<keyword evidence="2 7" id="KW-0853">WD repeat</keyword>
<dbReference type="SUPFAM" id="SSF50978">
    <property type="entry name" value="WD40 repeat-like"/>
    <property type="match status" value="1"/>
</dbReference>
<gene>
    <name evidence="8" type="primary">100641069</name>
</gene>
<organism evidence="8">
    <name type="scientific">Amphimedon queenslandica</name>
    <name type="common">Sponge</name>
    <dbReference type="NCBI Taxonomy" id="400682"/>
    <lineage>
        <taxon>Eukaryota</taxon>
        <taxon>Metazoa</taxon>
        <taxon>Porifera</taxon>
        <taxon>Demospongiae</taxon>
        <taxon>Heteroscleromorpha</taxon>
        <taxon>Haplosclerida</taxon>
        <taxon>Niphatidae</taxon>
        <taxon>Amphimedon</taxon>
    </lineage>
</organism>
<comment type="similarity">
    <text evidence="1">Belongs to the WD repeat G protein beta family. Ribosomal protein RACK1 subfamily.</text>
</comment>
<name>A0A1X7VVR2_AMPQE</name>
<dbReference type="OMA" id="NCKLKIN"/>
<evidence type="ECO:0000256" key="2">
    <source>
        <dbReference type="ARBA" id="ARBA00022574"/>
    </source>
</evidence>